<accession>A2ZD67</accession>
<evidence type="ECO:0000313" key="2">
    <source>
        <dbReference type="EMBL" id="EAY80551.1"/>
    </source>
</evidence>
<dbReference type="EMBL" id="CM000136">
    <property type="protein sequence ID" value="EAY80551.1"/>
    <property type="molecule type" value="Genomic_DNA"/>
</dbReference>
<evidence type="ECO:0000313" key="3">
    <source>
        <dbReference type="Proteomes" id="UP000007015"/>
    </source>
</evidence>
<proteinExistence type="predicted"/>
<feature type="region of interest" description="Disordered" evidence="1">
    <location>
        <begin position="1"/>
        <end position="45"/>
    </location>
</feature>
<feature type="compositionally biased region" description="Pro residues" evidence="1">
    <location>
        <begin position="1"/>
        <end position="13"/>
    </location>
</feature>
<reference evidence="2 3" key="1">
    <citation type="journal article" date="2005" name="PLoS Biol.">
        <title>The genomes of Oryza sativa: a history of duplications.</title>
        <authorList>
            <person name="Yu J."/>
            <person name="Wang J."/>
            <person name="Lin W."/>
            <person name="Li S."/>
            <person name="Li H."/>
            <person name="Zhou J."/>
            <person name="Ni P."/>
            <person name="Dong W."/>
            <person name="Hu S."/>
            <person name="Zeng C."/>
            <person name="Zhang J."/>
            <person name="Zhang Y."/>
            <person name="Li R."/>
            <person name="Xu Z."/>
            <person name="Li S."/>
            <person name="Li X."/>
            <person name="Zheng H."/>
            <person name="Cong L."/>
            <person name="Lin L."/>
            <person name="Yin J."/>
            <person name="Geng J."/>
            <person name="Li G."/>
            <person name="Shi J."/>
            <person name="Liu J."/>
            <person name="Lv H."/>
            <person name="Li J."/>
            <person name="Wang J."/>
            <person name="Deng Y."/>
            <person name="Ran L."/>
            <person name="Shi X."/>
            <person name="Wang X."/>
            <person name="Wu Q."/>
            <person name="Li C."/>
            <person name="Ren X."/>
            <person name="Wang J."/>
            <person name="Wang X."/>
            <person name="Li D."/>
            <person name="Liu D."/>
            <person name="Zhang X."/>
            <person name="Ji Z."/>
            <person name="Zhao W."/>
            <person name="Sun Y."/>
            <person name="Zhang Z."/>
            <person name="Bao J."/>
            <person name="Han Y."/>
            <person name="Dong L."/>
            <person name="Ji J."/>
            <person name="Chen P."/>
            <person name="Wu S."/>
            <person name="Liu J."/>
            <person name="Xiao Y."/>
            <person name="Bu D."/>
            <person name="Tan J."/>
            <person name="Yang L."/>
            <person name="Ye C."/>
            <person name="Zhang J."/>
            <person name="Xu J."/>
            <person name="Zhou Y."/>
            <person name="Yu Y."/>
            <person name="Zhang B."/>
            <person name="Zhuang S."/>
            <person name="Wei H."/>
            <person name="Liu B."/>
            <person name="Lei M."/>
            <person name="Yu H."/>
            <person name="Li Y."/>
            <person name="Xu H."/>
            <person name="Wei S."/>
            <person name="He X."/>
            <person name="Fang L."/>
            <person name="Zhang Z."/>
            <person name="Zhang Y."/>
            <person name="Huang X."/>
            <person name="Su Z."/>
            <person name="Tong W."/>
            <person name="Li J."/>
            <person name="Tong Z."/>
            <person name="Li S."/>
            <person name="Ye J."/>
            <person name="Wang L."/>
            <person name="Fang L."/>
            <person name="Lei T."/>
            <person name="Chen C."/>
            <person name="Chen H."/>
            <person name="Xu Z."/>
            <person name="Li H."/>
            <person name="Huang H."/>
            <person name="Zhang F."/>
            <person name="Xu H."/>
            <person name="Li N."/>
            <person name="Zhao C."/>
            <person name="Li S."/>
            <person name="Dong L."/>
            <person name="Huang Y."/>
            <person name="Li L."/>
            <person name="Xi Y."/>
            <person name="Qi Q."/>
            <person name="Li W."/>
            <person name="Zhang B."/>
            <person name="Hu W."/>
            <person name="Zhang Y."/>
            <person name="Tian X."/>
            <person name="Jiao Y."/>
            <person name="Liang X."/>
            <person name="Jin J."/>
            <person name="Gao L."/>
            <person name="Zheng W."/>
            <person name="Hao B."/>
            <person name="Liu S."/>
            <person name="Wang W."/>
            <person name="Yuan L."/>
            <person name="Cao M."/>
            <person name="McDermott J."/>
            <person name="Samudrala R."/>
            <person name="Wang J."/>
            <person name="Wong G.K."/>
            <person name="Yang H."/>
        </authorList>
    </citation>
    <scope>NUCLEOTIDE SEQUENCE [LARGE SCALE GENOMIC DNA]</scope>
    <source>
        <strain evidence="3">cv. 93-11</strain>
    </source>
</reference>
<gene>
    <name evidence="2" type="ORF">OsI_35732</name>
</gene>
<dbReference type="Proteomes" id="UP000007015">
    <property type="component" value="Chromosome 11"/>
</dbReference>
<keyword evidence="3" id="KW-1185">Reference proteome</keyword>
<name>A2ZD67_ORYSI</name>
<sequence>MPHPPRLGQPLPWPSTSSSAVSTGCTGFRAPASAPQATPHWPRPRQFPRHLRCRRRDLAWLAAAATCDSAGCAQHAATSPPHPSATMANRGKPRRWSEADAEAASREHAGMATGCLAPAPCHMNRAMHCMHLSTRAIERRLQSRVVPSEGADCRSWRRR</sequence>
<dbReference type="Gramene" id="BGIOSGA034182-TA">
    <property type="protein sequence ID" value="BGIOSGA034182-PA"/>
    <property type="gene ID" value="BGIOSGA034182"/>
</dbReference>
<dbReference type="PROSITE" id="PS51257">
    <property type="entry name" value="PROKAR_LIPOPROTEIN"/>
    <property type="match status" value="1"/>
</dbReference>
<dbReference type="AlphaFoldDB" id="A2ZD67"/>
<protein>
    <submittedName>
        <fullName evidence="2">Uncharacterized protein</fullName>
    </submittedName>
</protein>
<organism evidence="2 3">
    <name type="scientific">Oryza sativa subsp. indica</name>
    <name type="common">Rice</name>
    <dbReference type="NCBI Taxonomy" id="39946"/>
    <lineage>
        <taxon>Eukaryota</taxon>
        <taxon>Viridiplantae</taxon>
        <taxon>Streptophyta</taxon>
        <taxon>Embryophyta</taxon>
        <taxon>Tracheophyta</taxon>
        <taxon>Spermatophyta</taxon>
        <taxon>Magnoliopsida</taxon>
        <taxon>Liliopsida</taxon>
        <taxon>Poales</taxon>
        <taxon>Poaceae</taxon>
        <taxon>BOP clade</taxon>
        <taxon>Oryzoideae</taxon>
        <taxon>Oryzeae</taxon>
        <taxon>Oryzinae</taxon>
        <taxon>Oryza</taxon>
        <taxon>Oryza sativa</taxon>
    </lineage>
</organism>
<evidence type="ECO:0000256" key="1">
    <source>
        <dbReference type="SAM" id="MobiDB-lite"/>
    </source>
</evidence>
<feature type="compositionally biased region" description="Polar residues" evidence="1">
    <location>
        <begin position="14"/>
        <end position="25"/>
    </location>
</feature>
<feature type="region of interest" description="Disordered" evidence="1">
    <location>
        <begin position="73"/>
        <end position="94"/>
    </location>
</feature>
<dbReference type="HOGENOM" id="CLU_1663615_0_0_1"/>